<dbReference type="AlphaFoldDB" id="A0A383TZU9"/>
<dbReference type="NCBIfam" id="TIGR03523">
    <property type="entry name" value="GldN"/>
    <property type="match status" value="1"/>
</dbReference>
<dbReference type="EMBL" id="UNSC01000003">
    <property type="protein sequence ID" value="SZD72516.1"/>
    <property type="molecule type" value="Genomic_DNA"/>
</dbReference>
<dbReference type="OrthoDB" id="1141916at2"/>
<dbReference type="RefSeq" id="WP_119059287.1">
    <property type="nucleotide sequence ID" value="NZ_UNSC01000003.1"/>
</dbReference>
<name>A0A383TZU9_9FLAO</name>
<feature type="chain" id="PRO_5016971701" evidence="1">
    <location>
        <begin position="21"/>
        <end position="306"/>
    </location>
</feature>
<accession>A0A383TZU9</accession>
<protein>
    <submittedName>
        <fullName evidence="2">Gliding motility associated protein GldN</fullName>
    </submittedName>
</protein>
<dbReference type="Pfam" id="PF19841">
    <property type="entry name" value="GldN"/>
    <property type="match status" value="1"/>
</dbReference>
<organism evidence="2 3">
    <name type="scientific">Candidatus Ornithobacterium hominis</name>
    <dbReference type="NCBI Taxonomy" id="2497989"/>
    <lineage>
        <taxon>Bacteria</taxon>
        <taxon>Pseudomonadati</taxon>
        <taxon>Bacteroidota</taxon>
        <taxon>Flavobacteriia</taxon>
        <taxon>Flavobacteriales</taxon>
        <taxon>Weeksellaceae</taxon>
        <taxon>Ornithobacterium</taxon>
    </lineage>
</organism>
<proteinExistence type="predicted"/>
<evidence type="ECO:0000313" key="2">
    <source>
        <dbReference type="EMBL" id="SZD72516.1"/>
    </source>
</evidence>
<dbReference type="Proteomes" id="UP000262142">
    <property type="component" value="Unassembled WGS sequence"/>
</dbReference>
<gene>
    <name evidence="2" type="ORF">SAMEA104719789_00965</name>
</gene>
<reference evidence="2 3" key="1">
    <citation type="submission" date="2018-09" db="EMBL/GenBank/DDBJ databases">
        <authorList>
            <consortium name="Pathogen Informatics"/>
        </authorList>
    </citation>
    <scope>NUCLEOTIDE SEQUENCE [LARGE SCALE GENOMIC DNA]</scope>
    <source>
        <strain evidence="2 3">OH-22767</strain>
    </source>
</reference>
<sequence length="306" mass="35637">MKLKNLGLILLLFSFVGLEAQSVLNAKSPADLRRMREENLKLNAKGDTIKDESEPLPYGYINEDDILWSKVVWEVIDLNEKINQPYYNSTNGIAYKTLSLFDALKKGIEDGKITEVYDDEYFEYKITKDQAVNALSRTDTTDYYYEQKERGVDMSNAVDDGINRFDISSDKIKMIMVKGMWYVDRRIGEMQYRLLGLSVLGPDAQSIGRSFEGADDFVNLFWIWYPDARKVLHQYTVFDPKNASSKITYDDMLNARRFNSIIYKTSDALNNRSIEEYLPEDAVAQLEESWRIKNNILQKENDMWNY</sequence>
<keyword evidence="1" id="KW-0732">Signal</keyword>
<keyword evidence="3" id="KW-1185">Reference proteome</keyword>
<dbReference type="InterPro" id="IPR019847">
    <property type="entry name" value="Gliding_motility_assoc_GldN"/>
</dbReference>
<evidence type="ECO:0000256" key="1">
    <source>
        <dbReference type="SAM" id="SignalP"/>
    </source>
</evidence>
<evidence type="ECO:0000313" key="3">
    <source>
        <dbReference type="Proteomes" id="UP000262142"/>
    </source>
</evidence>
<feature type="signal peptide" evidence="1">
    <location>
        <begin position="1"/>
        <end position="20"/>
    </location>
</feature>